<keyword evidence="1 2" id="KW-0663">Pyridoxal phosphate</keyword>
<keyword evidence="7" id="KW-1185">Reference proteome</keyword>
<name>A0A543KN01_9MICO</name>
<gene>
    <name evidence="6" type="ORF">FB476_1299</name>
</gene>
<organism evidence="6 7">
    <name type="scientific">Ornithinimicrobium humiphilum</name>
    <dbReference type="NCBI Taxonomy" id="125288"/>
    <lineage>
        <taxon>Bacteria</taxon>
        <taxon>Bacillati</taxon>
        <taxon>Actinomycetota</taxon>
        <taxon>Actinomycetes</taxon>
        <taxon>Micrococcales</taxon>
        <taxon>Ornithinimicrobiaceae</taxon>
        <taxon>Ornithinimicrobium</taxon>
    </lineage>
</organism>
<evidence type="ECO:0000313" key="7">
    <source>
        <dbReference type="Proteomes" id="UP000315133"/>
    </source>
</evidence>
<comment type="caution">
    <text evidence="6">The sequence shown here is derived from an EMBL/GenBank/DDBJ whole genome shotgun (WGS) entry which is preliminary data.</text>
</comment>
<dbReference type="Proteomes" id="UP000315133">
    <property type="component" value="Unassembled WGS sequence"/>
</dbReference>
<comment type="function">
    <text evidence="2">Pyridoxal 5'-phosphate (PLP)-binding protein, which is involved in PLP homeostasis.</text>
</comment>
<dbReference type="OrthoDB" id="9804072at2"/>
<evidence type="ECO:0000259" key="5">
    <source>
        <dbReference type="Pfam" id="PF01168"/>
    </source>
</evidence>
<dbReference type="Gene3D" id="3.20.20.10">
    <property type="entry name" value="Alanine racemase"/>
    <property type="match status" value="1"/>
</dbReference>
<dbReference type="RefSeq" id="WP_141818051.1">
    <property type="nucleotide sequence ID" value="NZ_BAAAIL010000003.1"/>
</dbReference>
<comment type="cofactor">
    <cofactor evidence="3">
        <name>pyridoxal 5'-phosphate</name>
        <dbReference type="ChEBI" id="CHEBI:597326"/>
    </cofactor>
</comment>
<evidence type="ECO:0000256" key="2">
    <source>
        <dbReference type="HAMAP-Rule" id="MF_02087"/>
    </source>
</evidence>
<dbReference type="GO" id="GO:0030170">
    <property type="term" value="F:pyridoxal phosphate binding"/>
    <property type="evidence" value="ECO:0007669"/>
    <property type="project" value="UniProtKB-UniRule"/>
</dbReference>
<dbReference type="InterPro" id="IPR029066">
    <property type="entry name" value="PLP-binding_barrel"/>
</dbReference>
<reference evidence="6 7" key="1">
    <citation type="submission" date="2019-06" db="EMBL/GenBank/DDBJ databases">
        <title>Sequencing the genomes of 1000 actinobacteria strains.</title>
        <authorList>
            <person name="Klenk H.-P."/>
        </authorList>
    </citation>
    <scope>NUCLEOTIDE SEQUENCE [LARGE SCALE GENOMIC DNA]</scope>
    <source>
        <strain evidence="6 7">DSM 12362</strain>
    </source>
</reference>
<evidence type="ECO:0000256" key="3">
    <source>
        <dbReference type="PIRSR" id="PIRSR004848-1"/>
    </source>
</evidence>
<feature type="domain" description="Alanine racemase N-terminal" evidence="5">
    <location>
        <begin position="13"/>
        <end position="242"/>
    </location>
</feature>
<dbReference type="SUPFAM" id="SSF51419">
    <property type="entry name" value="PLP-binding barrel"/>
    <property type="match status" value="1"/>
</dbReference>
<feature type="modified residue" description="N6-(pyridoxal phosphate)lysine" evidence="2 3">
    <location>
        <position position="42"/>
    </location>
</feature>
<accession>A0A543KN01</accession>
<dbReference type="InterPro" id="IPR001608">
    <property type="entry name" value="Ala_racemase_N"/>
</dbReference>
<dbReference type="HAMAP" id="MF_02087">
    <property type="entry name" value="PLP_homeostasis"/>
    <property type="match status" value="1"/>
</dbReference>
<dbReference type="PIRSF" id="PIRSF004848">
    <property type="entry name" value="YBL036c_PLPDEIII"/>
    <property type="match status" value="1"/>
</dbReference>
<protein>
    <recommendedName>
        <fullName evidence="2">Pyridoxal phosphate homeostasis protein</fullName>
        <shortName evidence="2">PLP homeostasis protein</shortName>
    </recommendedName>
</protein>
<dbReference type="NCBIfam" id="TIGR00044">
    <property type="entry name" value="YggS family pyridoxal phosphate-dependent enzyme"/>
    <property type="match status" value="1"/>
</dbReference>
<dbReference type="Pfam" id="PF01168">
    <property type="entry name" value="Ala_racemase_N"/>
    <property type="match status" value="1"/>
</dbReference>
<proteinExistence type="inferred from homology"/>
<dbReference type="AlphaFoldDB" id="A0A543KN01"/>
<dbReference type="PANTHER" id="PTHR10146:SF14">
    <property type="entry name" value="PYRIDOXAL PHOSPHATE HOMEOSTASIS PROTEIN"/>
    <property type="match status" value="1"/>
</dbReference>
<comment type="similarity">
    <text evidence="2 4">Belongs to the pyridoxal phosphate-binding protein YggS/PROSC family.</text>
</comment>
<sequence length="244" mass="25792">MSTDARREELAANLAAVHARIDAACAAAGRDRDELTLIAVTKFFPASDVAHLAALGARHIGENRDQEAGSKVAELAPDVRAQLTVHFIGQLQTNKANHVTRYADVVQSVDRAKLVRALDRGVGHALDEGARHTPLEVLLQVDLGEGEDRGRGGALPEDIPGLADAVAGTEHLRLRGLMAVAPLGLDEAGTRAAFERLRALSQSLRADHPESTWISAGMSGDLETAVTCGATHLRVGTSIMGSRL</sequence>
<evidence type="ECO:0000256" key="4">
    <source>
        <dbReference type="RuleBase" id="RU004514"/>
    </source>
</evidence>
<dbReference type="CDD" id="cd00635">
    <property type="entry name" value="PLPDE_III_YBL036c_like"/>
    <property type="match status" value="1"/>
</dbReference>
<evidence type="ECO:0000313" key="6">
    <source>
        <dbReference type="EMBL" id="TQM96431.1"/>
    </source>
</evidence>
<dbReference type="InterPro" id="IPR011078">
    <property type="entry name" value="PyrdxlP_homeostasis"/>
</dbReference>
<dbReference type="EMBL" id="VFPU01000001">
    <property type="protein sequence ID" value="TQM96431.1"/>
    <property type="molecule type" value="Genomic_DNA"/>
</dbReference>
<evidence type="ECO:0000256" key="1">
    <source>
        <dbReference type="ARBA" id="ARBA00022898"/>
    </source>
</evidence>
<dbReference type="PANTHER" id="PTHR10146">
    <property type="entry name" value="PROLINE SYNTHETASE CO-TRANSCRIBED BACTERIAL HOMOLOG PROTEIN"/>
    <property type="match status" value="1"/>
</dbReference>